<accession>A0ABM8FQL1</accession>
<gene>
    <name evidence="1" type="ORF">GCM10025863_03470</name>
</gene>
<evidence type="ECO:0000313" key="1">
    <source>
        <dbReference type="EMBL" id="BDZ37733.1"/>
    </source>
</evidence>
<proteinExistence type="predicted"/>
<protein>
    <submittedName>
        <fullName evidence="1">Uncharacterized protein</fullName>
    </submittedName>
</protein>
<organism evidence="1 2">
    <name type="scientific">Microbacterium suwonense</name>
    <dbReference type="NCBI Taxonomy" id="683047"/>
    <lineage>
        <taxon>Bacteria</taxon>
        <taxon>Bacillati</taxon>
        <taxon>Actinomycetota</taxon>
        <taxon>Actinomycetes</taxon>
        <taxon>Micrococcales</taxon>
        <taxon>Microbacteriaceae</taxon>
        <taxon>Microbacterium</taxon>
    </lineage>
</organism>
<dbReference type="EMBL" id="AP027728">
    <property type="protein sequence ID" value="BDZ37733.1"/>
    <property type="molecule type" value="Genomic_DNA"/>
</dbReference>
<dbReference type="Proteomes" id="UP001321543">
    <property type="component" value="Chromosome"/>
</dbReference>
<keyword evidence="2" id="KW-1185">Reference proteome</keyword>
<evidence type="ECO:0000313" key="2">
    <source>
        <dbReference type="Proteomes" id="UP001321543"/>
    </source>
</evidence>
<sequence length="72" mass="7694">MLEHGLERIPIALAERGERHDLDPAVPQATDPSAMPIAMAVRCAVICSACGTARASVNAVDDIRSRTMVFSM</sequence>
<reference evidence="2" key="1">
    <citation type="journal article" date="2019" name="Int. J. Syst. Evol. Microbiol.">
        <title>The Global Catalogue of Microorganisms (GCM) 10K type strain sequencing project: providing services to taxonomists for standard genome sequencing and annotation.</title>
        <authorList>
            <consortium name="The Broad Institute Genomics Platform"/>
            <consortium name="The Broad Institute Genome Sequencing Center for Infectious Disease"/>
            <person name="Wu L."/>
            <person name="Ma J."/>
        </authorList>
    </citation>
    <scope>NUCLEOTIDE SEQUENCE [LARGE SCALE GENOMIC DNA]</scope>
    <source>
        <strain evidence="2">NBRC 106310</strain>
    </source>
</reference>
<name>A0ABM8FQL1_9MICO</name>